<protein>
    <submittedName>
        <fullName evidence="1">Uncharacterized protein</fullName>
    </submittedName>
</protein>
<evidence type="ECO:0000313" key="1">
    <source>
        <dbReference type="EMBL" id="QBZ55411.1"/>
    </source>
</evidence>
<proteinExistence type="predicted"/>
<gene>
    <name evidence="1" type="ORF">PoMZ_00308</name>
</gene>
<organism evidence="1 2">
    <name type="scientific">Pyricularia oryzae</name>
    <name type="common">Rice blast fungus</name>
    <name type="synonym">Magnaporthe oryzae</name>
    <dbReference type="NCBI Taxonomy" id="318829"/>
    <lineage>
        <taxon>Eukaryota</taxon>
        <taxon>Fungi</taxon>
        <taxon>Dikarya</taxon>
        <taxon>Ascomycota</taxon>
        <taxon>Pezizomycotina</taxon>
        <taxon>Sordariomycetes</taxon>
        <taxon>Sordariomycetidae</taxon>
        <taxon>Magnaporthales</taxon>
        <taxon>Pyriculariaceae</taxon>
        <taxon>Pyricularia</taxon>
    </lineage>
</organism>
<dbReference type="EMBL" id="CP034205">
    <property type="protein sequence ID" value="QBZ55411.1"/>
    <property type="molecule type" value="Genomic_DNA"/>
</dbReference>
<evidence type="ECO:0000313" key="2">
    <source>
        <dbReference type="Proteomes" id="UP000294847"/>
    </source>
</evidence>
<dbReference type="AlphaFoldDB" id="A0A4P7N336"/>
<sequence>MGSRSGGYYQIIVASAARDLGVNKACKEKLFA</sequence>
<name>A0A4P7N336_PYROR</name>
<reference evidence="1 2" key="1">
    <citation type="journal article" date="2019" name="Mol. Biol. Evol.">
        <title>Blast fungal genomes show frequent chromosomal changes, gene gains and losses, and effector gene turnover.</title>
        <authorList>
            <person name="Gomez Luciano L.B."/>
            <person name="Jason Tsai I."/>
            <person name="Chuma I."/>
            <person name="Tosa Y."/>
            <person name="Chen Y.H."/>
            <person name="Li J.Y."/>
            <person name="Li M.Y."/>
            <person name="Jade Lu M.Y."/>
            <person name="Nakayashiki H."/>
            <person name="Li W.H."/>
        </authorList>
    </citation>
    <scope>NUCLEOTIDE SEQUENCE [LARGE SCALE GENOMIC DNA]</scope>
    <source>
        <strain evidence="1">MZ5-1-6</strain>
    </source>
</reference>
<dbReference type="Proteomes" id="UP000294847">
    <property type="component" value="Chromosome 2"/>
</dbReference>
<accession>A0A4P7N336</accession>